<evidence type="ECO:0000313" key="2">
    <source>
        <dbReference type="EMBL" id="KAF3834134.1"/>
    </source>
</evidence>
<accession>A0A7J5XAV4</accession>
<feature type="non-terminal residue" evidence="2">
    <location>
        <position position="1"/>
    </location>
</feature>
<evidence type="ECO:0000256" key="1">
    <source>
        <dbReference type="SAM" id="MobiDB-lite"/>
    </source>
</evidence>
<feature type="compositionally biased region" description="Low complexity" evidence="1">
    <location>
        <begin position="80"/>
        <end position="92"/>
    </location>
</feature>
<feature type="region of interest" description="Disordered" evidence="1">
    <location>
        <begin position="51"/>
        <end position="92"/>
    </location>
</feature>
<dbReference type="EMBL" id="JAAKFY010000026">
    <property type="protein sequence ID" value="KAF3834134.1"/>
    <property type="molecule type" value="Genomic_DNA"/>
</dbReference>
<evidence type="ECO:0000313" key="3">
    <source>
        <dbReference type="Proteomes" id="UP000518266"/>
    </source>
</evidence>
<sequence length="92" mass="9412">MGGGGGGRDTTSYMFLDIASDLLAEGEVLSQGAAGDPIKSLHNFSKIMALDHVPPPAEAPPLPPGPDMDSSRPPPPPAAAPDLPTQPFLRGK</sequence>
<feature type="compositionally biased region" description="Pro residues" evidence="1">
    <location>
        <begin position="53"/>
        <end position="79"/>
    </location>
</feature>
<keyword evidence="3" id="KW-1185">Reference proteome</keyword>
<reference evidence="2 3" key="1">
    <citation type="submission" date="2020-03" db="EMBL/GenBank/DDBJ databases">
        <title>Dissostichus mawsoni Genome sequencing and assembly.</title>
        <authorList>
            <person name="Park H."/>
        </authorList>
    </citation>
    <scope>NUCLEOTIDE SEQUENCE [LARGE SCALE GENOMIC DNA]</scope>
    <source>
        <strain evidence="2">DM0001</strain>
        <tissue evidence="2">Muscle</tissue>
    </source>
</reference>
<proteinExistence type="predicted"/>
<dbReference type="AlphaFoldDB" id="A0A7J5XAV4"/>
<dbReference type="Proteomes" id="UP000518266">
    <property type="component" value="Unassembled WGS sequence"/>
</dbReference>
<gene>
    <name evidence="2" type="ORF">F7725_025338</name>
</gene>
<comment type="caution">
    <text evidence="2">The sequence shown here is derived from an EMBL/GenBank/DDBJ whole genome shotgun (WGS) entry which is preliminary data.</text>
</comment>
<name>A0A7J5XAV4_DISMA</name>
<protein>
    <submittedName>
        <fullName evidence="2">Uncharacterized protein</fullName>
    </submittedName>
</protein>
<organism evidence="2 3">
    <name type="scientific">Dissostichus mawsoni</name>
    <name type="common">Antarctic cod</name>
    <dbReference type="NCBI Taxonomy" id="36200"/>
    <lineage>
        <taxon>Eukaryota</taxon>
        <taxon>Metazoa</taxon>
        <taxon>Chordata</taxon>
        <taxon>Craniata</taxon>
        <taxon>Vertebrata</taxon>
        <taxon>Euteleostomi</taxon>
        <taxon>Actinopterygii</taxon>
        <taxon>Neopterygii</taxon>
        <taxon>Teleostei</taxon>
        <taxon>Neoteleostei</taxon>
        <taxon>Acanthomorphata</taxon>
        <taxon>Eupercaria</taxon>
        <taxon>Perciformes</taxon>
        <taxon>Notothenioidei</taxon>
        <taxon>Nototheniidae</taxon>
        <taxon>Dissostichus</taxon>
    </lineage>
</organism>